<dbReference type="GO" id="GO:0006302">
    <property type="term" value="P:double-strand break repair"/>
    <property type="evidence" value="ECO:0007669"/>
    <property type="project" value="TreeGrafter"/>
</dbReference>
<evidence type="ECO:0000256" key="19">
    <source>
        <dbReference type="PIRNR" id="PIRNR000489"/>
    </source>
</evidence>
<dbReference type="PROSITE" id="PS00347">
    <property type="entry name" value="ZF_PARP_1"/>
    <property type="match status" value="1"/>
</dbReference>
<evidence type="ECO:0000256" key="8">
    <source>
        <dbReference type="ARBA" id="ARBA00022723"/>
    </source>
</evidence>
<dbReference type="SUPFAM" id="SSF56399">
    <property type="entry name" value="ADP-ribosylation"/>
    <property type="match status" value="1"/>
</dbReference>
<dbReference type="GO" id="GO:0051287">
    <property type="term" value="F:NAD binding"/>
    <property type="evidence" value="ECO:0007669"/>
    <property type="project" value="UniProtKB-UniRule"/>
</dbReference>
<evidence type="ECO:0000256" key="18">
    <source>
        <dbReference type="ARBA" id="ARBA00071874"/>
    </source>
</evidence>
<dbReference type="GO" id="GO:0140807">
    <property type="term" value="F:NAD+-protein-glutamate ADP-ribosyltransferase activity"/>
    <property type="evidence" value="ECO:0007669"/>
    <property type="project" value="RHEA"/>
</dbReference>
<dbReference type="InterPro" id="IPR004102">
    <property type="entry name" value="Poly(ADP-ribose)pol_reg_dom"/>
</dbReference>
<dbReference type="Gene3D" id="2.20.25.630">
    <property type="match status" value="1"/>
</dbReference>
<dbReference type="InterPro" id="IPR008288">
    <property type="entry name" value="PARP"/>
</dbReference>
<evidence type="ECO:0000313" key="25">
    <source>
        <dbReference type="EMBL" id="JAB59117.1"/>
    </source>
</evidence>
<dbReference type="SUPFAM" id="SSF57716">
    <property type="entry name" value="Glucocorticoid receptor-like (DNA-binding domain)"/>
    <property type="match status" value="2"/>
</dbReference>
<evidence type="ECO:0000259" key="20">
    <source>
        <dbReference type="PROSITE" id="PS50064"/>
    </source>
</evidence>
<comment type="catalytic activity">
    <reaction evidence="17 19">
        <text>NAD(+) + (ADP-D-ribosyl)n-acceptor = nicotinamide + (ADP-D-ribosyl)n+1-acceptor + H(+).</text>
        <dbReference type="EC" id="2.4.2.30"/>
    </reaction>
</comment>
<evidence type="ECO:0000256" key="4">
    <source>
        <dbReference type="ARBA" id="ARBA00012020"/>
    </source>
</evidence>
<dbReference type="InterPro" id="IPR008893">
    <property type="entry name" value="WGR_domain"/>
</dbReference>
<comment type="similarity">
    <text evidence="16">Belongs to the ARTD/PARP family.</text>
</comment>
<dbReference type="PROSITE" id="PS51977">
    <property type="entry name" value="WGR"/>
    <property type="match status" value="1"/>
</dbReference>
<dbReference type="GO" id="GO:0070212">
    <property type="term" value="P:protein poly-ADP-ribosylation"/>
    <property type="evidence" value="ECO:0007669"/>
    <property type="project" value="TreeGrafter"/>
</dbReference>
<dbReference type="InterPro" id="IPR012982">
    <property type="entry name" value="PARP1-like_PADR1_Zn_ribbon"/>
</dbReference>
<dbReference type="GO" id="GO:0003677">
    <property type="term" value="F:DNA binding"/>
    <property type="evidence" value="ECO:0007669"/>
    <property type="project" value="UniProtKB-UniRule"/>
</dbReference>
<dbReference type="Pfam" id="PF00645">
    <property type="entry name" value="zf-PARP"/>
    <property type="match status" value="2"/>
</dbReference>
<evidence type="ECO:0000256" key="2">
    <source>
        <dbReference type="ARBA" id="ARBA00000459"/>
    </source>
</evidence>
<dbReference type="CDD" id="cd08001">
    <property type="entry name" value="WGR_PARP1_like"/>
    <property type="match status" value="1"/>
</dbReference>
<dbReference type="GO" id="GO:0005730">
    <property type="term" value="C:nucleolus"/>
    <property type="evidence" value="ECO:0007669"/>
    <property type="project" value="TreeGrafter"/>
</dbReference>
<evidence type="ECO:0000256" key="10">
    <source>
        <dbReference type="ARBA" id="ARBA00022765"/>
    </source>
</evidence>
<feature type="domain" description="PARP-type" evidence="20">
    <location>
        <begin position="8"/>
        <end position="90"/>
    </location>
</feature>
<evidence type="ECO:0000256" key="7">
    <source>
        <dbReference type="ARBA" id="ARBA00022695"/>
    </source>
</evidence>
<feature type="domain" description="PARP catalytic" evidence="22">
    <location>
        <begin position="777"/>
        <end position="1001"/>
    </location>
</feature>
<dbReference type="InterPro" id="IPR001357">
    <property type="entry name" value="BRCT_dom"/>
</dbReference>
<dbReference type="InterPro" id="IPR038650">
    <property type="entry name" value="PADR1_C_dom_sf"/>
</dbReference>
<evidence type="ECO:0000256" key="14">
    <source>
        <dbReference type="ARBA" id="ARBA00023125"/>
    </source>
</evidence>
<evidence type="ECO:0000256" key="13">
    <source>
        <dbReference type="ARBA" id="ARBA00023027"/>
    </source>
</evidence>
<organism evidence="25">
    <name type="scientific">Corethrella appendiculata</name>
    <dbReference type="NCBI Taxonomy" id="1370023"/>
    <lineage>
        <taxon>Eukaryota</taxon>
        <taxon>Metazoa</taxon>
        <taxon>Ecdysozoa</taxon>
        <taxon>Arthropoda</taxon>
        <taxon>Hexapoda</taxon>
        <taxon>Insecta</taxon>
        <taxon>Pterygota</taxon>
        <taxon>Neoptera</taxon>
        <taxon>Endopterygota</taxon>
        <taxon>Diptera</taxon>
        <taxon>Nematocera</taxon>
        <taxon>Culicoidea</taxon>
        <taxon>Chaoboridae</taxon>
        <taxon>Corethrella</taxon>
    </lineage>
</organism>
<name>U5EZI1_9DIPT</name>
<dbReference type="PROSITE" id="PS50064">
    <property type="entry name" value="ZF_PARP_2"/>
    <property type="match status" value="2"/>
</dbReference>
<dbReference type="AlphaFoldDB" id="U5EZI1"/>
<dbReference type="Gene3D" id="3.90.228.10">
    <property type="match status" value="1"/>
</dbReference>
<keyword evidence="9" id="KW-0677">Repeat</keyword>
<dbReference type="Pfam" id="PF05406">
    <property type="entry name" value="WGR"/>
    <property type="match status" value="1"/>
</dbReference>
<dbReference type="CDD" id="cd01437">
    <property type="entry name" value="parp_like"/>
    <property type="match status" value="1"/>
</dbReference>
<dbReference type="Pfam" id="PF02877">
    <property type="entry name" value="PARP_reg"/>
    <property type="match status" value="1"/>
</dbReference>
<evidence type="ECO:0000259" key="21">
    <source>
        <dbReference type="PROSITE" id="PS50172"/>
    </source>
</evidence>
<dbReference type="EMBL" id="GANO01000754">
    <property type="protein sequence ID" value="JAB59117.1"/>
    <property type="molecule type" value="mRNA"/>
</dbReference>
<keyword evidence="14 19" id="KW-0238">DNA-binding</keyword>
<dbReference type="PROSITE" id="PS52007">
    <property type="entry name" value="PADR1"/>
    <property type="match status" value="1"/>
</dbReference>
<evidence type="ECO:0000256" key="5">
    <source>
        <dbReference type="ARBA" id="ARBA00022676"/>
    </source>
</evidence>
<dbReference type="GO" id="GO:0016779">
    <property type="term" value="F:nucleotidyltransferase activity"/>
    <property type="evidence" value="ECO:0007669"/>
    <property type="project" value="UniProtKB-KW"/>
</dbReference>
<dbReference type="Pfam" id="PF00533">
    <property type="entry name" value="BRCT"/>
    <property type="match status" value="1"/>
</dbReference>
<dbReference type="SMART" id="SM01335">
    <property type="entry name" value="PADR1"/>
    <property type="match status" value="1"/>
</dbReference>
<dbReference type="SUPFAM" id="SSF142921">
    <property type="entry name" value="WGR domain-like"/>
    <property type="match status" value="1"/>
</dbReference>
<evidence type="ECO:0000256" key="11">
    <source>
        <dbReference type="ARBA" id="ARBA00022771"/>
    </source>
</evidence>
<sequence length="1001" mass="114340">MNENDLPYRAEYAKSGRASCKACKTPIDKDELRLAVLVQSAFHDGKQPNWYHEGCFFIKQRPPTEGDIAHFESLRYEDQKRLREKIAKMTGGVVEAVPKGKGKSKKRAADQGIALKDYGVEYAASGRAVCRGCEIKILKDEIRVKKLAYDTEVAMKYGPQPLWHHLDCFAKIRNELGYFETGEALPGYKLLTKEDQQKVKDALPVMKATDDVPVKKLKGEPKDEVDAAKDKKDEKIIAAQQKALYKIRDALKDGNITKNMMVDILSRNSQTIPEGCGYDETLERVCDIITFGSLKPCTECSGQLVFKKAAYICEGDLTEWVKCEKSYPKPERIPTKIPSGLKKQFKFFEKYKSQVMDRVIKYVPPSVSTISKTIKKNDENAEPRVKREKPPLYNMEFVLLGNTKTPKDELKARIIKMGGKVTTRLSEKVAAVISTPDEVEKMNKRMQEIKELEIQVVPEDFLDDVKNGGAFSFITSRAICDWGSDPHTRIPTDEELKSAKSKSFYTKSVPSTVKLQLKGGLAVDPASGLEHKAHVYREGKEIFNSVLNLVDIQSGKNSYYKLQLLQSDKDSNRFWVFRGWGRIGTTIGDKRVDDFYTSLDAIDAFKQHYADKTGNEWEFRNRFVKRPGKYYPVDIDYSDEKVKTLSEDSNVKSELKKPIQELIRMLFDVDTMKKTMLEFELDMEKMPLGKLSQKQLQAAYKVLSELQELVQSGGTNARFIDASNRFYSLIPHNFGIEKPTILDTVELIKSKSEMIDNLLEIEVAYSLLNAATDDSKHPIDSHYEQLKTDMEVLKRDTDEFKILETYVRNTHAETHNEYSLCIEEIFKIRRKGEDRRYKPFKKLHNRKLLWHGSRLTNFVGILTHGLKIAPPEAPATGYMFGKGIYFADMVSKSANYCATTRSSRTGLMLLCEVALGEMEHLHAAKYVTKLPNDKHSVIGVGRTHPHPDERHIREDGVEIPYGKGVENPNIKSSLLYNEYIVYDVAQVNVQYLFKMRFDYKY</sequence>
<keyword evidence="6 19" id="KW-0808">Transferase</keyword>
<dbReference type="Gene3D" id="1.20.142.10">
    <property type="entry name" value="Poly(ADP-ribose) polymerase, regulatory domain"/>
    <property type="match status" value="1"/>
</dbReference>
<dbReference type="Pfam" id="PF08063">
    <property type="entry name" value="Zn_ribbon_PADR1"/>
    <property type="match status" value="1"/>
</dbReference>
<dbReference type="SMART" id="SM00773">
    <property type="entry name" value="WGR"/>
    <property type="match status" value="1"/>
</dbReference>
<feature type="domain" description="PARP-type" evidence="20">
    <location>
        <begin position="118"/>
        <end position="207"/>
    </location>
</feature>
<dbReference type="PANTHER" id="PTHR10459:SF60">
    <property type="entry name" value="POLY [ADP-RIBOSE] POLYMERASE 2"/>
    <property type="match status" value="1"/>
</dbReference>
<dbReference type="InterPro" id="IPR050800">
    <property type="entry name" value="ARTD/PARP"/>
</dbReference>
<dbReference type="PROSITE" id="PS51059">
    <property type="entry name" value="PARP_CATALYTIC"/>
    <property type="match status" value="1"/>
</dbReference>
<dbReference type="SMART" id="SM01336">
    <property type="entry name" value="zf-PARP"/>
    <property type="match status" value="2"/>
</dbReference>
<dbReference type="PROSITE" id="PS51060">
    <property type="entry name" value="PARP_ALPHA_HD"/>
    <property type="match status" value="1"/>
</dbReference>
<comment type="catalytic activity">
    <reaction evidence="1 19">
        <text>L-aspartyl-[protein] + NAD(+) = 4-O-(ADP-D-ribosyl)-L-aspartyl-[protein] + nicotinamide</text>
        <dbReference type="Rhea" id="RHEA:54424"/>
        <dbReference type="Rhea" id="RHEA-COMP:9867"/>
        <dbReference type="Rhea" id="RHEA-COMP:13832"/>
        <dbReference type="ChEBI" id="CHEBI:17154"/>
        <dbReference type="ChEBI" id="CHEBI:29961"/>
        <dbReference type="ChEBI" id="CHEBI:57540"/>
        <dbReference type="ChEBI" id="CHEBI:138102"/>
    </reaction>
</comment>
<dbReference type="InterPro" id="IPR036930">
    <property type="entry name" value="WGR_dom_sf"/>
</dbReference>
<evidence type="ECO:0000259" key="24">
    <source>
        <dbReference type="PROSITE" id="PS51977"/>
    </source>
</evidence>
<dbReference type="InterPro" id="IPR036420">
    <property type="entry name" value="BRCT_dom_sf"/>
</dbReference>
<dbReference type="Gene3D" id="3.40.50.10190">
    <property type="entry name" value="BRCT domain"/>
    <property type="match status" value="1"/>
</dbReference>
<protein>
    <recommendedName>
        <fullName evidence="18 19">Poly [ADP-ribose] polymerase</fullName>
        <ecNumber evidence="4 19">2.4.2.30</ecNumber>
    </recommendedName>
</protein>
<dbReference type="InterPro" id="IPR036616">
    <property type="entry name" value="Poly(ADP-ribose)pol_reg_dom_sf"/>
</dbReference>
<dbReference type="CDD" id="cd17747">
    <property type="entry name" value="BRCT_PARP1"/>
    <property type="match status" value="1"/>
</dbReference>
<dbReference type="FunFam" id="1.20.142.10:FF:000001">
    <property type="entry name" value="Poly [ADP-ribose] polymerase"/>
    <property type="match status" value="1"/>
</dbReference>
<evidence type="ECO:0000259" key="23">
    <source>
        <dbReference type="PROSITE" id="PS51060"/>
    </source>
</evidence>
<keyword evidence="13 19" id="KW-0520">NAD</keyword>
<keyword evidence="10" id="KW-0013">ADP-ribosylation</keyword>
<dbReference type="PIRSF" id="PIRSF000489">
    <property type="entry name" value="NAD_ADPRT"/>
    <property type="match status" value="1"/>
</dbReference>
<dbReference type="SUPFAM" id="SSF52113">
    <property type="entry name" value="BRCT domain"/>
    <property type="match status" value="1"/>
</dbReference>
<comment type="catalytic activity">
    <reaction evidence="2 19">
        <text>L-glutamyl-[protein] + NAD(+) = 5-O-(ADP-D-ribosyl)-L-glutamyl-[protein] + nicotinamide</text>
        <dbReference type="Rhea" id="RHEA:58224"/>
        <dbReference type="Rhea" id="RHEA-COMP:10208"/>
        <dbReference type="Rhea" id="RHEA-COMP:15089"/>
        <dbReference type="ChEBI" id="CHEBI:17154"/>
        <dbReference type="ChEBI" id="CHEBI:29973"/>
        <dbReference type="ChEBI" id="CHEBI:57540"/>
        <dbReference type="ChEBI" id="CHEBI:142540"/>
    </reaction>
</comment>
<dbReference type="SUPFAM" id="SSF47587">
    <property type="entry name" value="Domain of poly(ADP-ribose) polymerase"/>
    <property type="match status" value="1"/>
</dbReference>
<evidence type="ECO:0000256" key="15">
    <source>
        <dbReference type="ARBA" id="ARBA00023242"/>
    </source>
</evidence>
<reference evidence="25" key="1">
    <citation type="journal article" date="2014" name="Insect Biochem. Mol. Biol.">
        <title>An insight into the sialome of the frog biting fly, Corethrella appendiculata.</title>
        <authorList>
            <person name="Ribeiro J.M.C."/>
            <person name="Chagas A.C."/>
            <person name="Pham V.M."/>
            <person name="Lounibos L.P."/>
            <person name="Calvo E."/>
        </authorList>
    </citation>
    <scope>NUCLEOTIDE SEQUENCE</scope>
    <source>
        <tissue evidence="25">Salivary glands</tissue>
    </source>
</reference>
<dbReference type="Gene3D" id="1.10.20.130">
    <property type="match status" value="1"/>
</dbReference>
<dbReference type="EC" id="2.4.2.30" evidence="4 19"/>
<dbReference type="GO" id="GO:0140806">
    <property type="term" value="F:NAD+-protein-aspartate ADP-ribosyltransferase activity"/>
    <property type="evidence" value="ECO:0007669"/>
    <property type="project" value="RHEA"/>
</dbReference>
<keyword evidence="7" id="KW-0548">Nucleotidyltransferase</keyword>
<dbReference type="Pfam" id="PF00644">
    <property type="entry name" value="PARP"/>
    <property type="match status" value="1"/>
</dbReference>
<evidence type="ECO:0000256" key="16">
    <source>
        <dbReference type="ARBA" id="ARBA00024347"/>
    </source>
</evidence>
<dbReference type="GO" id="GO:0008270">
    <property type="term" value="F:zinc ion binding"/>
    <property type="evidence" value="ECO:0007669"/>
    <property type="project" value="UniProtKB-KW"/>
</dbReference>
<evidence type="ECO:0000256" key="6">
    <source>
        <dbReference type="ARBA" id="ARBA00022679"/>
    </source>
</evidence>
<dbReference type="InterPro" id="IPR049296">
    <property type="entry name" value="PARP1-like_PADR1_N"/>
</dbReference>
<dbReference type="InterPro" id="IPR036957">
    <property type="entry name" value="Znf_PARP_sf"/>
</dbReference>
<feature type="domain" description="WGR" evidence="24">
    <location>
        <begin position="532"/>
        <end position="630"/>
    </location>
</feature>
<dbReference type="FunFam" id="3.90.228.10:FF:000002">
    <property type="entry name" value="Poly [ADP-ribose] polymerase"/>
    <property type="match status" value="1"/>
</dbReference>
<dbReference type="PANTHER" id="PTHR10459">
    <property type="entry name" value="DNA LIGASE"/>
    <property type="match status" value="1"/>
</dbReference>
<keyword evidence="11" id="KW-0863">Zinc-finger</keyword>
<evidence type="ECO:0000256" key="12">
    <source>
        <dbReference type="ARBA" id="ARBA00022833"/>
    </source>
</evidence>
<evidence type="ECO:0000256" key="3">
    <source>
        <dbReference type="ARBA" id="ARBA00004123"/>
    </source>
</evidence>
<evidence type="ECO:0000256" key="17">
    <source>
        <dbReference type="ARBA" id="ARBA00033987"/>
    </source>
</evidence>
<feature type="domain" description="PARP alpha-helical" evidence="23">
    <location>
        <begin position="652"/>
        <end position="769"/>
    </location>
</feature>
<feature type="domain" description="BRCT" evidence="21">
    <location>
        <begin position="387"/>
        <end position="464"/>
    </location>
</feature>
<proteinExistence type="evidence at transcript level"/>
<keyword evidence="12 19" id="KW-0862">Zinc</keyword>
<evidence type="ECO:0000259" key="22">
    <source>
        <dbReference type="PROSITE" id="PS51059"/>
    </source>
</evidence>
<dbReference type="FunFam" id="3.40.50.10190:FF:000051">
    <property type="entry name" value="Poly [ADP-ribose] polymerase"/>
    <property type="match status" value="1"/>
</dbReference>
<dbReference type="InterPro" id="IPR012317">
    <property type="entry name" value="Poly(ADP-ribose)pol_cat_dom"/>
</dbReference>
<keyword evidence="8 19" id="KW-0479">Metal-binding</keyword>
<keyword evidence="15 19" id="KW-0539">Nucleus</keyword>
<evidence type="ECO:0000256" key="1">
    <source>
        <dbReference type="ARBA" id="ARBA00000438"/>
    </source>
</evidence>
<keyword evidence="5 19" id="KW-0328">Glycosyltransferase</keyword>
<dbReference type="GO" id="GO:0003950">
    <property type="term" value="F:NAD+ poly-ADP-ribosyltransferase activity"/>
    <property type="evidence" value="ECO:0007669"/>
    <property type="project" value="UniProtKB-UniRule"/>
</dbReference>
<dbReference type="PROSITE" id="PS50172">
    <property type="entry name" value="BRCT"/>
    <property type="match status" value="1"/>
</dbReference>
<dbReference type="SMART" id="SM00292">
    <property type="entry name" value="BRCT"/>
    <property type="match status" value="1"/>
</dbReference>
<dbReference type="Gene3D" id="3.30.1740.10">
    <property type="entry name" value="Zinc finger, PARP-type"/>
    <property type="match status" value="2"/>
</dbReference>
<comment type="subcellular location">
    <subcellularLocation>
        <location evidence="3 19">Nucleus</location>
    </subcellularLocation>
</comment>
<accession>U5EZI1</accession>
<evidence type="ECO:0000256" key="9">
    <source>
        <dbReference type="ARBA" id="ARBA00022737"/>
    </source>
</evidence>
<dbReference type="Pfam" id="PF21728">
    <property type="entry name" value="PADR1_N"/>
    <property type="match status" value="1"/>
</dbReference>
<dbReference type="InterPro" id="IPR001510">
    <property type="entry name" value="Znf_PARP"/>
</dbReference>